<dbReference type="Proteomes" id="UP000235145">
    <property type="component" value="Unassembled WGS sequence"/>
</dbReference>
<dbReference type="EMBL" id="NBSK02000003">
    <property type="protein sequence ID" value="KAJ0216028.1"/>
    <property type="molecule type" value="Genomic_DNA"/>
</dbReference>
<dbReference type="PANTHER" id="PTHR10799">
    <property type="entry name" value="SNF2/RAD54 HELICASE FAMILY"/>
    <property type="match status" value="1"/>
</dbReference>
<evidence type="ECO:0008006" key="3">
    <source>
        <dbReference type="Google" id="ProtNLM"/>
    </source>
</evidence>
<comment type="caution">
    <text evidence="1">The sequence shown here is derived from an EMBL/GenBank/DDBJ whole genome shotgun (WGS) entry which is preliminary data.</text>
</comment>
<sequence length="98" mass="11313">MTIQVFNDVNSDLRIFLLSTRCHRTGLTKHVHVYKLATAQSVECRIFKIAFSKLKLEHVVIGKGQFQQGEDKHKSFEAKRKHFEEKGLKALKMGTLKD</sequence>
<reference evidence="1 2" key="1">
    <citation type="journal article" date="2017" name="Nat. Commun.">
        <title>Genome assembly with in vitro proximity ligation data and whole-genome triplication in lettuce.</title>
        <authorList>
            <person name="Reyes-Chin-Wo S."/>
            <person name="Wang Z."/>
            <person name="Yang X."/>
            <person name="Kozik A."/>
            <person name="Arikit S."/>
            <person name="Song C."/>
            <person name="Xia L."/>
            <person name="Froenicke L."/>
            <person name="Lavelle D.O."/>
            <person name="Truco M.J."/>
            <person name="Xia R."/>
            <person name="Zhu S."/>
            <person name="Xu C."/>
            <person name="Xu H."/>
            <person name="Xu X."/>
            <person name="Cox K."/>
            <person name="Korf I."/>
            <person name="Meyers B.C."/>
            <person name="Michelmore R.W."/>
        </authorList>
    </citation>
    <scope>NUCLEOTIDE SEQUENCE [LARGE SCALE GENOMIC DNA]</scope>
    <source>
        <strain evidence="2">cv. Salinas</strain>
        <tissue evidence="1">Seedlings</tissue>
    </source>
</reference>
<organism evidence="1 2">
    <name type="scientific">Lactuca sativa</name>
    <name type="common">Garden lettuce</name>
    <dbReference type="NCBI Taxonomy" id="4236"/>
    <lineage>
        <taxon>Eukaryota</taxon>
        <taxon>Viridiplantae</taxon>
        <taxon>Streptophyta</taxon>
        <taxon>Embryophyta</taxon>
        <taxon>Tracheophyta</taxon>
        <taxon>Spermatophyta</taxon>
        <taxon>Magnoliopsida</taxon>
        <taxon>eudicotyledons</taxon>
        <taxon>Gunneridae</taxon>
        <taxon>Pentapetalae</taxon>
        <taxon>asterids</taxon>
        <taxon>campanulids</taxon>
        <taxon>Asterales</taxon>
        <taxon>Asteraceae</taxon>
        <taxon>Cichorioideae</taxon>
        <taxon>Cichorieae</taxon>
        <taxon>Lactucinae</taxon>
        <taxon>Lactuca</taxon>
    </lineage>
</organism>
<keyword evidence="2" id="KW-1185">Reference proteome</keyword>
<dbReference type="SUPFAM" id="SSF52540">
    <property type="entry name" value="P-loop containing nucleoside triphosphate hydrolases"/>
    <property type="match status" value="1"/>
</dbReference>
<proteinExistence type="predicted"/>
<evidence type="ECO:0000313" key="2">
    <source>
        <dbReference type="Proteomes" id="UP000235145"/>
    </source>
</evidence>
<accession>A0A9R1W223</accession>
<dbReference type="Gene3D" id="3.40.50.300">
    <property type="entry name" value="P-loop containing nucleotide triphosphate hydrolases"/>
    <property type="match status" value="1"/>
</dbReference>
<dbReference type="AlphaFoldDB" id="A0A9R1W223"/>
<gene>
    <name evidence="1" type="ORF">LSAT_V11C300108580</name>
</gene>
<dbReference type="InterPro" id="IPR027417">
    <property type="entry name" value="P-loop_NTPase"/>
</dbReference>
<protein>
    <recommendedName>
        <fullName evidence="3">Helicase C-terminal domain-containing protein</fullName>
    </recommendedName>
</protein>
<evidence type="ECO:0000313" key="1">
    <source>
        <dbReference type="EMBL" id="KAJ0216028.1"/>
    </source>
</evidence>
<name>A0A9R1W223_LACSA</name>